<dbReference type="Gene3D" id="1.10.340.70">
    <property type="match status" value="1"/>
</dbReference>
<dbReference type="PROSITE" id="PS50994">
    <property type="entry name" value="INTEGRASE"/>
    <property type="match status" value="1"/>
</dbReference>
<reference evidence="3 4" key="1">
    <citation type="submission" date="2023-08" db="EMBL/GenBank/DDBJ databases">
        <title>A Necator americanus chromosomal reference genome.</title>
        <authorList>
            <person name="Ilik V."/>
            <person name="Petrzelkova K.J."/>
            <person name="Pardy F."/>
            <person name="Fuh T."/>
            <person name="Niatou-Singa F.S."/>
            <person name="Gouil Q."/>
            <person name="Baker L."/>
            <person name="Ritchie M.E."/>
            <person name="Jex A.R."/>
            <person name="Gazzola D."/>
            <person name="Li H."/>
            <person name="Toshio Fujiwara R."/>
            <person name="Zhan B."/>
            <person name="Aroian R.V."/>
            <person name="Pafco B."/>
            <person name="Schwarz E.M."/>
        </authorList>
    </citation>
    <scope>NUCLEOTIDE SEQUENCE [LARGE SCALE GENOMIC DNA]</scope>
    <source>
        <strain evidence="3 4">Aroian</strain>
        <tissue evidence="3">Whole animal</tissue>
    </source>
</reference>
<comment type="caution">
    <text evidence="3">The sequence shown here is derived from an EMBL/GenBank/DDBJ whole genome shotgun (WGS) entry which is preliminary data.</text>
</comment>
<dbReference type="Gene3D" id="3.30.420.10">
    <property type="entry name" value="Ribonuclease H-like superfamily/Ribonuclease H"/>
    <property type="match status" value="1"/>
</dbReference>
<organism evidence="3 4">
    <name type="scientific">Necator americanus</name>
    <name type="common">Human hookworm</name>
    <dbReference type="NCBI Taxonomy" id="51031"/>
    <lineage>
        <taxon>Eukaryota</taxon>
        <taxon>Metazoa</taxon>
        <taxon>Ecdysozoa</taxon>
        <taxon>Nematoda</taxon>
        <taxon>Chromadorea</taxon>
        <taxon>Rhabditida</taxon>
        <taxon>Rhabditina</taxon>
        <taxon>Rhabditomorpha</taxon>
        <taxon>Strongyloidea</taxon>
        <taxon>Ancylostomatidae</taxon>
        <taxon>Bunostominae</taxon>
        <taxon>Necator</taxon>
    </lineage>
</organism>
<proteinExistence type="predicted"/>
<dbReference type="PANTHER" id="PTHR47331">
    <property type="entry name" value="PHD-TYPE DOMAIN-CONTAINING PROTEIN"/>
    <property type="match status" value="1"/>
</dbReference>
<evidence type="ECO:0000256" key="1">
    <source>
        <dbReference type="SAM" id="MobiDB-lite"/>
    </source>
</evidence>
<keyword evidence="4" id="KW-1185">Reference proteome</keyword>
<dbReference type="InterPro" id="IPR036397">
    <property type="entry name" value="RNaseH_sf"/>
</dbReference>
<evidence type="ECO:0000313" key="3">
    <source>
        <dbReference type="EMBL" id="KAK6744969.1"/>
    </source>
</evidence>
<gene>
    <name evidence="3" type="primary">Necator_chrIII.g12354</name>
    <name evidence="3" type="ORF">RB195_011588</name>
</gene>
<evidence type="ECO:0000313" key="4">
    <source>
        <dbReference type="Proteomes" id="UP001303046"/>
    </source>
</evidence>
<dbReference type="Pfam" id="PF17921">
    <property type="entry name" value="Integrase_H2C2"/>
    <property type="match status" value="1"/>
</dbReference>
<dbReference type="Proteomes" id="UP001303046">
    <property type="component" value="Unassembled WGS sequence"/>
</dbReference>
<dbReference type="InterPro" id="IPR001584">
    <property type="entry name" value="Integrase_cat-core"/>
</dbReference>
<dbReference type="InterPro" id="IPR012337">
    <property type="entry name" value="RNaseH-like_sf"/>
</dbReference>
<feature type="compositionally biased region" description="Basic and acidic residues" evidence="1">
    <location>
        <begin position="157"/>
        <end position="174"/>
    </location>
</feature>
<feature type="region of interest" description="Disordered" evidence="1">
    <location>
        <begin position="154"/>
        <end position="178"/>
    </location>
</feature>
<feature type="domain" description="Integrase catalytic" evidence="2">
    <location>
        <begin position="303"/>
        <end position="482"/>
    </location>
</feature>
<dbReference type="EMBL" id="JAVFWL010000003">
    <property type="protein sequence ID" value="KAK6744969.1"/>
    <property type="molecule type" value="Genomic_DNA"/>
</dbReference>
<evidence type="ECO:0000259" key="2">
    <source>
        <dbReference type="PROSITE" id="PS50994"/>
    </source>
</evidence>
<protein>
    <recommendedName>
        <fullName evidence="2">Integrase catalytic domain-containing protein</fullName>
    </recommendedName>
</protein>
<dbReference type="SUPFAM" id="SSF53098">
    <property type="entry name" value="Ribonuclease H-like"/>
    <property type="match status" value="1"/>
</dbReference>
<sequence length="516" mass="59322">MAACAYIVQKGISELLAGKCKLPRLKGKPTIPKIRKKISITSVHVLTYSEIALSWIRSTAKGESAGVFVNNRRREVHQLVKDMPVAVTFGSVKTSENPADSAKRGMRKEEFKRHLWWKGPSFITKPPTDWDKEPSRLEAAQKLSIMQKYDSFRAPVHQRDDNRAVRDSERKRNGVEGTCQESSTRSCYRSQEASFEAVETTPRRKWNLAAQRRPEKTNLSYDVRQPILIETKTDLVRMIVQEAHTGLHCGIAHTTANVRQNYWIPKLRQLTRSVIRKCLPYQEFNNFPFVYPDMQDVPECRIRRTRPFEHIGIDFFGPLAAKENVVAIKVYGIIMTCATTHLLHFELAGDMSTTAVLHALRRFFARRGVPSMIISDNGPSFLLGNDILKAATTSIPNDVSLAKTMATKGIVWKTITPYVPWQGAFYERLIKSVKQSLYKTTSWKTSRRMDTFWTKKPLTYQEEQWEDTPMLLRPIDFIQREMIVTYPLEYARDSSDDKEYLPSEEIYALVAKPKKP</sequence>
<accession>A0ABR1D3B3</accession>
<name>A0ABR1D3B3_NECAM</name>
<dbReference type="InterPro" id="IPR041588">
    <property type="entry name" value="Integrase_H2C2"/>
</dbReference>